<feature type="region of interest" description="Disordered" evidence="1">
    <location>
        <begin position="1"/>
        <end position="189"/>
    </location>
</feature>
<gene>
    <name evidence="2" type="ORF">LPJ61_004258</name>
</gene>
<name>A0A9W8CXT1_9FUNG</name>
<reference evidence="2" key="1">
    <citation type="submission" date="2022-07" db="EMBL/GenBank/DDBJ databases">
        <title>Phylogenomic reconstructions and comparative analyses of Kickxellomycotina fungi.</title>
        <authorList>
            <person name="Reynolds N.K."/>
            <person name="Stajich J.E."/>
            <person name="Barry K."/>
            <person name="Grigoriev I.V."/>
            <person name="Crous P."/>
            <person name="Smith M.E."/>
        </authorList>
    </citation>
    <scope>NUCLEOTIDE SEQUENCE</scope>
    <source>
        <strain evidence="2">BCRC 34381</strain>
    </source>
</reference>
<keyword evidence="3" id="KW-1185">Reference proteome</keyword>
<dbReference type="AlphaFoldDB" id="A0A9W8CXT1"/>
<feature type="non-terminal residue" evidence="2">
    <location>
        <position position="189"/>
    </location>
</feature>
<proteinExistence type="predicted"/>
<protein>
    <submittedName>
        <fullName evidence="2">Uncharacterized protein</fullName>
    </submittedName>
</protein>
<feature type="compositionally biased region" description="Basic and acidic residues" evidence="1">
    <location>
        <begin position="1"/>
        <end position="24"/>
    </location>
</feature>
<sequence>PVGRESHSVRDSPVRHERSEERLETLPQKRARNYDQAGGGNSSTEPTRQRAAAVSDLESLPRPPSASGTQSRRQPSSQPTAKMSSEEVDRKRKELRAQLLKQQEEKHKQTSTAPSSEPAGKPESDAPLPRASGSRQGRRGSESAEGAASPPGRKGMGDRPGSSGGGRHGPKRGRGTEPRDWDDGKRHRK</sequence>
<evidence type="ECO:0000313" key="3">
    <source>
        <dbReference type="Proteomes" id="UP001143981"/>
    </source>
</evidence>
<organism evidence="2 3">
    <name type="scientific">Coemansia biformis</name>
    <dbReference type="NCBI Taxonomy" id="1286918"/>
    <lineage>
        <taxon>Eukaryota</taxon>
        <taxon>Fungi</taxon>
        <taxon>Fungi incertae sedis</taxon>
        <taxon>Zoopagomycota</taxon>
        <taxon>Kickxellomycotina</taxon>
        <taxon>Kickxellomycetes</taxon>
        <taxon>Kickxellales</taxon>
        <taxon>Kickxellaceae</taxon>
        <taxon>Coemansia</taxon>
    </lineage>
</organism>
<dbReference type="Proteomes" id="UP001143981">
    <property type="component" value="Unassembled WGS sequence"/>
</dbReference>
<feature type="compositionally biased region" description="Basic and acidic residues" evidence="1">
    <location>
        <begin position="84"/>
        <end position="108"/>
    </location>
</feature>
<evidence type="ECO:0000313" key="2">
    <source>
        <dbReference type="EMBL" id="KAJ1728036.1"/>
    </source>
</evidence>
<feature type="compositionally biased region" description="Polar residues" evidence="1">
    <location>
        <begin position="66"/>
        <end position="83"/>
    </location>
</feature>
<accession>A0A9W8CXT1</accession>
<evidence type="ECO:0000256" key="1">
    <source>
        <dbReference type="SAM" id="MobiDB-lite"/>
    </source>
</evidence>
<feature type="compositionally biased region" description="Basic and acidic residues" evidence="1">
    <location>
        <begin position="174"/>
        <end position="189"/>
    </location>
</feature>
<dbReference type="EMBL" id="JANBOI010000912">
    <property type="protein sequence ID" value="KAJ1728036.1"/>
    <property type="molecule type" value="Genomic_DNA"/>
</dbReference>
<comment type="caution">
    <text evidence="2">The sequence shown here is derived from an EMBL/GenBank/DDBJ whole genome shotgun (WGS) entry which is preliminary data.</text>
</comment>